<evidence type="ECO:0000313" key="10">
    <source>
        <dbReference type="EMBL" id="MFM2484369.1"/>
    </source>
</evidence>
<feature type="modified residue" description="N6-murein peptidoglycan lysine" evidence="7">
    <location>
        <position position="84"/>
    </location>
</feature>
<dbReference type="PIRSF" id="PIRSF002855">
    <property type="entry name" value="Murein-lipoprotein"/>
    <property type="match status" value="1"/>
</dbReference>
<dbReference type="InterPro" id="IPR006817">
    <property type="entry name" value="Lipoprotein_leucine-zipper_dom"/>
</dbReference>
<keyword evidence="4 7" id="KW-0564">Palmitate</keyword>
<dbReference type="RefSeq" id="WP_408622550.1">
    <property type="nucleotide sequence ID" value="NZ_JBEQCT010000002.1"/>
</dbReference>
<evidence type="ECO:0000313" key="11">
    <source>
        <dbReference type="Proteomes" id="UP001629953"/>
    </source>
</evidence>
<comment type="subunit">
    <text evidence="7">Homotrimer.</text>
</comment>
<evidence type="ECO:0000256" key="2">
    <source>
        <dbReference type="ARBA" id="ARBA00023088"/>
    </source>
</evidence>
<keyword evidence="11" id="KW-1185">Reference proteome</keyword>
<keyword evidence="7" id="KW-0175">Coiled coil</keyword>
<organism evidence="10 11">
    <name type="scientific">Celerinatantimonas yamalensis</name>
    <dbReference type="NCBI Taxonomy" id="559956"/>
    <lineage>
        <taxon>Bacteria</taxon>
        <taxon>Pseudomonadati</taxon>
        <taxon>Pseudomonadota</taxon>
        <taxon>Gammaproteobacteria</taxon>
        <taxon>Celerinatantimonadaceae</taxon>
        <taxon>Celerinatantimonas</taxon>
    </lineage>
</organism>
<dbReference type="PANTHER" id="PTHR38763:SF1">
    <property type="entry name" value="MAJOR OUTER MEMBRANE LIPOPROTEIN LPP"/>
    <property type="match status" value="1"/>
</dbReference>
<name>A0ABW9G3W9_9GAMM</name>
<dbReference type="EMBL" id="JBEQCT010000002">
    <property type="protein sequence ID" value="MFM2484369.1"/>
    <property type="molecule type" value="Genomic_DNA"/>
</dbReference>
<evidence type="ECO:0000256" key="7">
    <source>
        <dbReference type="HAMAP-Rule" id="MF_00843"/>
    </source>
</evidence>
<protein>
    <recommendedName>
        <fullName evidence="7">Major outer membrane lipoprotein Lpp</fullName>
    </recommendedName>
</protein>
<gene>
    <name evidence="7" type="primary">lpp</name>
    <name evidence="10" type="ORF">ABUE30_04685</name>
</gene>
<dbReference type="SUPFAM" id="SSF58042">
    <property type="entry name" value="Outer membrane lipoprotein"/>
    <property type="match status" value="1"/>
</dbReference>
<comment type="similarity">
    <text evidence="7">Belongs to the Lpp family.</text>
</comment>
<comment type="function">
    <text evidence="7">A highly abundant outer membrane lipoprotein that controls the distance between the inner and outer membranes. The only protein known to be covalently linked to the peptidoglycan network (PGN). Also non-covalently binds the PGN. The link between the cell outer membrane and PGN contributes to maintenance of the structural and functional integrity of the cell envelope, and maintains the correct distance between the PGN and the outer membrane.</text>
</comment>
<evidence type="ECO:0000256" key="3">
    <source>
        <dbReference type="ARBA" id="ARBA00023136"/>
    </source>
</evidence>
<keyword evidence="7" id="KW-0677">Repeat</keyword>
<evidence type="ECO:0000256" key="6">
    <source>
        <dbReference type="ARBA" id="ARBA00023288"/>
    </source>
</evidence>
<keyword evidence="1 8" id="KW-0732">Signal</keyword>
<dbReference type="PROSITE" id="PS51257">
    <property type="entry name" value="PROKAR_LIPOPROTEIN"/>
    <property type="match status" value="1"/>
</dbReference>
<keyword evidence="2 7" id="KW-0572">Peptidoglycan-anchor</keyword>
<keyword evidence="3 7" id="KW-0472">Membrane</keyword>
<dbReference type="NCBIfam" id="NF040598">
    <property type="entry name" value="Ala_zip_lipo"/>
    <property type="match status" value="1"/>
</dbReference>
<evidence type="ECO:0000256" key="4">
    <source>
        <dbReference type="ARBA" id="ARBA00023139"/>
    </source>
</evidence>
<accession>A0ABW9G3W9</accession>
<comment type="subcellular location">
    <subcellularLocation>
        <location evidence="7">Cell outer membrane</location>
        <topology evidence="7">Lipid-anchor</topology>
        <orientation evidence="7">Periplasmic side</orientation>
    </subcellularLocation>
    <subcellularLocation>
        <location evidence="7">Secreted</location>
        <location evidence="7">Cell wall</location>
        <topology evidence="7">Peptidoglycan-anchor</topology>
    </subcellularLocation>
    <text evidence="7">Attached via its lipidated N-terminus to the inner leaflet of the outer membrane. Attached to the peptidoglycan network (PGN) via its C-terminus.</text>
</comment>
<feature type="domain" description="Lipoprotein leucine-zipper" evidence="9">
    <location>
        <begin position="32"/>
        <end position="84"/>
    </location>
</feature>
<feature type="lipid moiety-binding region" description="S-diacylglycerol cysteine" evidence="7">
    <location>
        <position position="20"/>
    </location>
</feature>
<comment type="caution">
    <text evidence="7">Lacks conserved residue(s) required for the propagation of feature annotation.</text>
</comment>
<comment type="caution">
    <text evidence="10">The sequence shown here is derived from an EMBL/GenBank/DDBJ whole genome shotgun (WGS) entry which is preliminary data.</text>
</comment>
<dbReference type="InterPro" id="IPR016367">
    <property type="entry name" value="MOM_Lpp"/>
</dbReference>
<feature type="signal peptide" evidence="8">
    <location>
        <begin position="1"/>
        <end position="18"/>
    </location>
</feature>
<dbReference type="Proteomes" id="UP001629953">
    <property type="component" value="Unassembled WGS sequence"/>
</dbReference>
<dbReference type="Pfam" id="PF04728">
    <property type="entry name" value="LPP"/>
    <property type="match status" value="1"/>
</dbReference>
<sequence length="84" mass="8816">MKKTILIAIALAAPLLLAGCSNTSQIKAMNSKLDSLSDQVSALQAEQSTLSSDVNAAKTAAQEAKSEAARANQRIDHIAKSYTK</sequence>
<evidence type="ECO:0000256" key="5">
    <source>
        <dbReference type="ARBA" id="ARBA00023237"/>
    </source>
</evidence>
<feature type="coiled-coil region" evidence="7">
    <location>
        <begin position="26"/>
        <end position="81"/>
    </location>
</feature>
<keyword evidence="6 7" id="KW-0449">Lipoprotein</keyword>
<feature type="chain" id="PRO_5045066537" description="Major outer membrane lipoprotein Lpp" evidence="8">
    <location>
        <begin position="19"/>
        <end position="84"/>
    </location>
</feature>
<evidence type="ECO:0000256" key="8">
    <source>
        <dbReference type="SAM" id="SignalP"/>
    </source>
</evidence>
<keyword evidence="7" id="KW-0134">Cell wall</keyword>
<feature type="repeat" evidence="7">
    <location>
        <begin position="30"/>
        <end position="40"/>
    </location>
</feature>
<dbReference type="PANTHER" id="PTHR38763">
    <property type="entry name" value="MAJOR OUTER MEMBRANE PROLIPOPROTEIN LPP"/>
    <property type="match status" value="1"/>
</dbReference>
<dbReference type="HAMAP" id="MF_00843">
    <property type="entry name" value="Lpp"/>
    <property type="match status" value="1"/>
</dbReference>
<reference evidence="10 11" key="1">
    <citation type="journal article" date="2013" name="Int. J. Syst. Evol. Microbiol.">
        <title>Celerinatantimonas yamalensis sp. nov., a cold-adapted diazotrophic bacterium from a cold permafrost brine.</title>
        <authorList>
            <person name="Shcherbakova V."/>
            <person name="Chuvilskaya N."/>
            <person name="Rivkina E."/>
            <person name="Demidov N."/>
            <person name="Uchaeva V."/>
            <person name="Suetin S."/>
            <person name="Suzina N."/>
            <person name="Gilichinsky D."/>
        </authorList>
    </citation>
    <scope>NUCLEOTIDE SEQUENCE [LARGE SCALE GENOMIC DNA]</scope>
    <source>
        <strain evidence="10 11">C7</strain>
    </source>
</reference>
<evidence type="ECO:0000256" key="1">
    <source>
        <dbReference type="ARBA" id="ARBA00022729"/>
    </source>
</evidence>
<keyword evidence="5 7" id="KW-0998">Cell outer membrane</keyword>
<evidence type="ECO:0000259" key="9">
    <source>
        <dbReference type="Pfam" id="PF04728"/>
    </source>
</evidence>
<dbReference type="Gene3D" id="1.20.5.190">
    <property type="match status" value="1"/>
</dbReference>
<keyword evidence="7" id="KW-0964">Secreted</keyword>
<proteinExistence type="inferred from homology"/>
<feature type="lipid moiety-binding region" description="N-palmitoyl cysteine" evidence="7">
    <location>
        <position position="20"/>
    </location>
</feature>